<feature type="compositionally biased region" description="Basic and acidic residues" evidence="1">
    <location>
        <begin position="155"/>
        <end position="166"/>
    </location>
</feature>
<dbReference type="EMBL" id="CP003389">
    <property type="protein sequence ID" value="AFE06550.1"/>
    <property type="molecule type" value="Genomic_DNA"/>
</dbReference>
<sequence>MRRLRRLGWAGLISLALHALIFGLLWALDPHPSPTGRTARLREKAVEVEIITSPSVTPAPPPAPAPPVREPATPPSGIATREPPKSALPPVATREAPESAPPPVKPRAPTKDVPTEPPPATATREPSEPPPPVATREPSEPPPPVATREPAPSEDAPRAPADDLPRLDIATRAPTADGDRPTVDAPRAPTPGSLPSNLLPSPGSSTGVIITTPENSRGGGRTLRPGDPSLSAESLAAEEHARVSERVQGIVDERRARDRVDTGRIHPYFGQLRAQLEKQMDAPPLFDMPSFPKQLLYSYAEKARQFGASGSPGAMPGPRKPPKPGELLAKRARDEPGYNRLRGLSQAGEELQDFAHGVSTMKLTVTLELLQGPDGLLREVKLISRSGNRAYDDYVLQAVPPALGKSAAPPPDAMGVHTDGIRSVWAVEGRVVYVRKVSEMKKGADNIYLAALTAAGLLAGNFDETTGEVYVIDVRNPHFECRSRLLRVY</sequence>
<dbReference type="InParanoid" id="H8MFL7"/>
<feature type="compositionally biased region" description="Pro residues" evidence="1">
    <location>
        <begin position="57"/>
        <end position="74"/>
    </location>
</feature>
<dbReference type="PRINTS" id="PR01218">
    <property type="entry name" value="PSTLEXTENSIN"/>
</dbReference>
<accession>H8MFL7</accession>
<reference evidence="2 3" key="1">
    <citation type="journal article" date="2012" name="J. Bacteriol.">
        <title>Complete Genome Sequence of the Fruiting Myxobacterium Corallococcus coralloides DSM 2259.</title>
        <authorList>
            <person name="Huntley S."/>
            <person name="Zhang Y."/>
            <person name="Treuner-Lange A."/>
            <person name="Kneip S."/>
            <person name="Sensen C.W."/>
            <person name="Sogaard-Andersen L."/>
        </authorList>
    </citation>
    <scope>NUCLEOTIDE SEQUENCE [LARGE SCALE GENOMIC DNA]</scope>
    <source>
        <strain evidence="3">ATCC 25202 / DSM 2259 / NBRC 100086 / M2</strain>
    </source>
</reference>
<dbReference type="HOGENOM" id="CLU_688538_0_0_7"/>
<proteinExistence type="predicted"/>
<protein>
    <recommendedName>
        <fullName evidence="4">TonB domain-containing protein</fullName>
    </recommendedName>
</protein>
<dbReference type="RefSeq" id="WP_014398535.1">
    <property type="nucleotide sequence ID" value="NC_017030.1"/>
</dbReference>
<dbReference type="InterPro" id="IPR003882">
    <property type="entry name" value="Pistil_extensin"/>
</dbReference>
<dbReference type="Proteomes" id="UP000007587">
    <property type="component" value="Chromosome"/>
</dbReference>
<feature type="compositionally biased region" description="Low complexity" evidence="1">
    <location>
        <begin position="190"/>
        <end position="207"/>
    </location>
</feature>
<dbReference type="SUPFAM" id="SSF74653">
    <property type="entry name" value="TolA/TonB C-terminal domain"/>
    <property type="match status" value="1"/>
</dbReference>
<feature type="compositionally biased region" description="Basic and acidic residues" evidence="1">
    <location>
        <begin position="328"/>
        <end position="337"/>
    </location>
</feature>
<evidence type="ECO:0000313" key="3">
    <source>
        <dbReference type="Proteomes" id="UP000007587"/>
    </source>
</evidence>
<dbReference type="eggNOG" id="COG5373">
    <property type="taxonomic scope" value="Bacteria"/>
</dbReference>
<feature type="compositionally biased region" description="Basic and acidic residues" evidence="1">
    <location>
        <begin position="237"/>
        <end position="246"/>
    </location>
</feature>
<evidence type="ECO:0000256" key="1">
    <source>
        <dbReference type="SAM" id="MobiDB-lite"/>
    </source>
</evidence>
<feature type="compositionally biased region" description="Low complexity" evidence="1">
    <location>
        <begin position="307"/>
        <end position="317"/>
    </location>
</feature>
<feature type="region of interest" description="Disordered" evidence="1">
    <location>
        <begin position="52"/>
        <end position="246"/>
    </location>
</feature>
<gene>
    <name evidence="2" type="ordered locus">COCOR_05747</name>
</gene>
<evidence type="ECO:0000313" key="2">
    <source>
        <dbReference type="EMBL" id="AFE06550.1"/>
    </source>
</evidence>
<organism evidence="2 3">
    <name type="scientific">Corallococcus coralloides (strain ATCC 25202 / DSM 2259 / NBRC 100086 / M2)</name>
    <name type="common">Myxococcus coralloides</name>
    <dbReference type="NCBI Taxonomy" id="1144275"/>
    <lineage>
        <taxon>Bacteria</taxon>
        <taxon>Pseudomonadati</taxon>
        <taxon>Myxococcota</taxon>
        <taxon>Myxococcia</taxon>
        <taxon>Myxococcales</taxon>
        <taxon>Cystobacterineae</taxon>
        <taxon>Myxococcaceae</taxon>
        <taxon>Corallococcus</taxon>
    </lineage>
</organism>
<keyword evidence="3" id="KW-1185">Reference proteome</keyword>
<dbReference type="AlphaFoldDB" id="H8MFL7"/>
<reference evidence="3" key="2">
    <citation type="submission" date="2012-03" db="EMBL/GenBank/DDBJ databases">
        <title>Genome sequence of the fruiting myxobacterium Corallococcus coralloides DSM 2259.</title>
        <authorList>
            <person name="Huntley S."/>
            <person name="Zhang Y."/>
            <person name="Treuner-Lange A."/>
            <person name="Sensen C.W."/>
            <person name="Sogaard-Andersen L."/>
        </authorList>
    </citation>
    <scope>NUCLEOTIDE SEQUENCE [LARGE SCALE GENOMIC DNA]</scope>
    <source>
        <strain evidence="3">ATCC 25202 / DSM 2259 / NBRC 100086 / M2</strain>
    </source>
</reference>
<evidence type="ECO:0008006" key="4">
    <source>
        <dbReference type="Google" id="ProtNLM"/>
    </source>
</evidence>
<feature type="region of interest" description="Disordered" evidence="1">
    <location>
        <begin position="307"/>
        <end position="339"/>
    </location>
</feature>
<dbReference type="KEGG" id="ccx:COCOR_05747"/>
<name>H8MFL7_CORCM</name>
<dbReference type="STRING" id="1144275.COCOR_05747"/>